<feature type="region of interest" description="Disordered" evidence="1">
    <location>
        <begin position="1"/>
        <end position="76"/>
    </location>
</feature>
<reference evidence="3" key="1">
    <citation type="journal article" date="2019" name="Int. J. Syst. Evol. Microbiol.">
        <title>The Global Catalogue of Microorganisms (GCM) 10K type strain sequencing project: providing services to taxonomists for standard genome sequencing and annotation.</title>
        <authorList>
            <consortium name="The Broad Institute Genomics Platform"/>
            <consortium name="The Broad Institute Genome Sequencing Center for Infectious Disease"/>
            <person name="Wu L."/>
            <person name="Ma J."/>
        </authorList>
    </citation>
    <scope>NUCLEOTIDE SEQUENCE [LARGE SCALE GENOMIC DNA]</scope>
    <source>
        <strain evidence="3">JCM 30331</strain>
    </source>
</reference>
<evidence type="ECO:0000256" key="1">
    <source>
        <dbReference type="SAM" id="MobiDB-lite"/>
    </source>
</evidence>
<dbReference type="EMBL" id="BMPP01000002">
    <property type="protein sequence ID" value="GGK14894.1"/>
    <property type="molecule type" value="Genomic_DNA"/>
</dbReference>
<dbReference type="Proteomes" id="UP000647587">
    <property type="component" value="Unassembled WGS sequence"/>
</dbReference>
<evidence type="ECO:0000313" key="3">
    <source>
        <dbReference type="Proteomes" id="UP000647587"/>
    </source>
</evidence>
<gene>
    <name evidence="2" type="ORF">GCM10008955_05330</name>
</gene>
<name>A0ABQ2ENV6_9DEIO</name>
<dbReference type="RefSeq" id="WP_189004321.1">
    <property type="nucleotide sequence ID" value="NZ_BMPP01000002.1"/>
</dbReference>
<keyword evidence="3" id="KW-1185">Reference proteome</keyword>
<evidence type="ECO:0000313" key="2">
    <source>
        <dbReference type="EMBL" id="GGK14894.1"/>
    </source>
</evidence>
<accession>A0ABQ2ENV6</accession>
<sequence length="76" mass="8338">MTKKGIGERLGEAVDSAKHKVNEMADRSRAEGHEFKAETSDHPVERTVEKGKAMVDHGKAELHEAASEKKARDAGR</sequence>
<comment type="caution">
    <text evidence="2">The sequence shown here is derived from an EMBL/GenBank/DDBJ whole genome shotgun (WGS) entry which is preliminary data.</text>
</comment>
<proteinExistence type="predicted"/>
<organism evidence="2 3">
    <name type="scientific">Deinococcus malanensis</name>
    <dbReference type="NCBI Taxonomy" id="1706855"/>
    <lineage>
        <taxon>Bacteria</taxon>
        <taxon>Thermotogati</taxon>
        <taxon>Deinococcota</taxon>
        <taxon>Deinococci</taxon>
        <taxon>Deinococcales</taxon>
        <taxon>Deinococcaceae</taxon>
        <taxon>Deinococcus</taxon>
    </lineage>
</organism>
<protein>
    <submittedName>
        <fullName evidence="2">Uncharacterized protein</fullName>
    </submittedName>
</protein>